<feature type="binding site" evidence="14">
    <location>
        <position position="1114"/>
    </location>
    <ligand>
        <name>[4Fe-4S] cluster</name>
        <dbReference type="ChEBI" id="CHEBI:49883"/>
    </ligand>
</feature>
<dbReference type="NCBIfam" id="TIGR02773">
    <property type="entry name" value="addB_Gpos"/>
    <property type="match status" value="1"/>
</dbReference>
<dbReference type="SUPFAM" id="SSF52540">
    <property type="entry name" value="P-loop containing nucleoside triphosphate hydrolases"/>
    <property type="match status" value="2"/>
</dbReference>
<feature type="domain" description="PD-(D/E)XK endonuclease-like" evidence="15">
    <location>
        <begin position="775"/>
        <end position="1115"/>
    </location>
</feature>
<dbReference type="Gene3D" id="3.90.320.10">
    <property type="match status" value="1"/>
</dbReference>
<comment type="miscellaneous">
    <text evidence="14">Despite having conserved helicase domains, this subunit does not have helicase activity.</text>
</comment>
<evidence type="ECO:0000256" key="11">
    <source>
        <dbReference type="ARBA" id="ARBA00023014"/>
    </source>
</evidence>
<evidence type="ECO:0000256" key="10">
    <source>
        <dbReference type="ARBA" id="ARBA00023004"/>
    </source>
</evidence>
<comment type="cofactor">
    <cofactor evidence="14">
        <name>Mg(2+)</name>
        <dbReference type="ChEBI" id="CHEBI:18420"/>
    </cofactor>
</comment>
<keyword evidence="4 14" id="KW-0547">Nucleotide-binding</keyword>
<evidence type="ECO:0000256" key="7">
    <source>
        <dbReference type="ARBA" id="ARBA00022806"/>
    </source>
</evidence>
<keyword evidence="3 14" id="KW-0479">Metal-binding</keyword>
<evidence type="ECO:0000259" key="15">
    <source>
        <dbReference type="Pfam" id="PF12705"/>
    </source>
</evidence>
<dbReference type="Pfam" id="PF12705">
    <property type="entry name" value="PDDEXK_1"/>
    <property type="match status" value="1"/>
</dbReference>
<name>A0A1S8T1E2_9CLOT</name>
<evidence type="ECO:0000256" key="4">
    <source>
        <dbReference type="ARBA" id="ARBA00022741"/>
    </source>
</evidence>
<dbReference type="STRING" id="29367.CLPUN_49590"/>
<dbReference type="Gene3D" id="3.40.50.300">
    <property type="entry name" value="P-loop containing nucleotide triphosphate hydrolases"/>
    <property type="match status" value="3"/>
</dbReference>
<feature type="domain" description="ATP-dependent helicase/deoxyribonuclease subunit B N-terminal" evidence="16">
    <location>
        <begin position="5"/>
        <end position="291"/>
    </location>
</feature>
<dbReference type="InterPro" id="IPR027417">
    <property type="entry name" value="P-loop_NTPase"/>
</dbReference>
<keyword evidence="7 14" id="KW-0347">Helicase</keyword>
<dbReference type="Proteomes" id="UP000190890">
    <property type="component" value="Unassembled WGS sequence"/>
</dbReference>
<dbReference type="GO" id="GO:0008409">
    <property type="term" value="F:5'-3' exonuclease activity"/>
    <property type="evidence" value="ECO:0007669"/>
    <property type="project" value="UniProtKB-UniRule"/>
</dbReference>
<feature type="binding site" evidence="14">
    <location>
        <position position="1108"/>
    </location>
    <ligand>
        <name>[4Fe-4S] cluster</name>
        <dbReference type="ChEBI" id="CHEBI:49883"/>
    </ligand>
</feature>
<dbReference type="OrthoDB" id="9758506at2"/>
<evidence type="ECO:0000256" key="1">
    <source>
        <dbReference type="ARBA" id="ARBA00022485"/>
    </source>
</evidence>
<evidence type="ECO:0000256" key="14">
    <source>
        <dbReference type="HAMAP-Rule" id="MF_01452"/>
    </source>
</evidence>
<dbReference type="EMBL" id="LZZM01000231">
    <property type="protein sequence ID" value="OOM71431.1"/>
    <property type="molecule type" value="Genomic_DNA"/>
</dbReference>
<keyword evidence="8 14" id="KW-0269">Exonuclease</keyword>
<protein>
    <recommendedName>
        <fullName evidence="14">ATP-dependent helicase/deoxyribonuclease subunit B</fullName>
        <ecNumber evidence="14">3.1.-.-</ecNumber>
    </recommendedName>
    <alternativeName>
        <fullName evidence="14">ATP-dependent helicase/nuclease subunit AddB</fullName>
    </alternativeName>
</protein>
<keyword evidence="1 14" id="KW-0004">4Fe-4S</keyword>
<evidence type="ECO:0000256" key="9">
    <source>
        <dbReference type="ARBA" id="ARBA00022840"/>
    </source>
</evidence>
<dbReference type="GO" id="GO:0046872">
    <property type="term" value="F:metal ion binding"/>
    <property type="evidence" value="ECO:0007669"/>
    <property type="project" value="UniProtKB-KW"/>
</dbReference>
<evidence type="ECO:0000256" key="2">
    <source>
        <dbReference type="ARBA" id="ARBA00022722"/>
    </source>
</evidence>
<dbReference type="InterPro" id="IPR038726">
    <property type="entry name" value="PDDEXK_AddAB-type"/>
</dbReference>
<keyword evidence="12 14" id="KW-0238">DNA-binding</keyword>
<dbReference type="GO" id="GO:0005524">
    <property type="term" value="F:ATP binding"/>
    <property type="evidence" value="ECO:0007669"/>
    <property type="project" value="UniProtKB-UniRule"/>
</dbReference>
<dbReference type="GO" id="GO:0004386">
    <property type="term" value="F:helicase activity"/>
    <property type="evidence" value="ECO:0007669"/>
    <property type="project" value="UniProtKB-KW"/>
</dbReference>
<dbReference type="GO" id="GO:0000724">
    <property type="term" value="P:double-strand break repair via homologous recombination"/>
    <property type="evidence" value="ECO:0007669"/>
    <property type="project" value="UniProtKB-UniRule"/>
</dbReference>
<keyword evidence="5 14" id="KW-0227">DNA damage</keyword>
<dbReference type="EC" id="3.1.-.-" evidence="14"/>
<dbReference type="Gene3D" id="6.10.140.1030">
    <property type="match status" value="1"/>
</dbReference>
<dbReference type="RefSeq" id="WP_077849853.1">
    <property type="nucleotide sequence ID" value="NZ_LZZM01000231.1"/>
</dbReference>
<dbReference type="AlphaFoldDB" id="A0A1S8T1E2"/>
<comment type="cofactor">
    <cofactor evidence="14">
        <name>[4Fe-4S] cluster</name>
        <dbReference type="ChEBI" id="CHEBI:49883"/>
    </cofactor>
    <text evidence="14">Binds 1 [4Fe-4S] cluster.</text>
</comment>
<feature type="binding site" evidence="14">
    <location>
        <position position="1105"/>
    </location>
    <ligand>
        <name>[4Fe-4S] cluster</name>
        <dbReference type="ChEBI" id="CHEBI:49883"/>
    </ligand>
</feature>
<dbReference type="GO" id="GO:0003690">
    <property type="term" value="F:double-stranded DNA binding"/>
    <property type="evidence" value="ECO:0007669"/>
    <property type="project" value="UniProtKB-UniRule"/>
</dbReference>
<accession>A0A1S8T1E2</accession>
<organism evidence="17 18">
    <name type="scientific">Clostridium puniceum</name>
    <dbReference type="NCBI Taxonomy" id="29367"/>
    <lineage>
        <taxon>Bacteria</taxon>
        <taxon>Bacillati</taxon>
        <taxon>Bacillota</taxon>
        <taxon>Clostridia</taxon>
        <taxon>Eubacteriales</taxon>
        <taxon>Clostridiaceae</taxon>
        <taxon>Clostridium</taxon>
    </lineage>
</organism>
<keyword evidence="9 14" id="KW-0067">ATP-binding</keyword>
<keyword evidence="6 14" id="KW-0378">Hydrolase</keyword>
<reference evidence="17 18" key="1">
    <citation type="submission" date="2016-05" db="EMBL/GenBank/DDBJ databases">
        <title>Microbial solvent formation.</title>
        <authorList>
            <person name="Poehlein A."/>
            <person name="Montoya Solano J.D."/>
            <person name="Flitsch S."/>
            <person name="Krabben P."/>
            <person name="Duerre P."/>
            <person name="Daniel R."/>
        </authorList>
    </citation>
    <scope>NUCLEOTIDE SEQUENCE [LARGE SCALE GENOMIC DNA]</scope>
    <source>
        <strain evidence="17 18">DSM 2619</strain>
    </source>
</reference>
<evidence type="ECO:0000256" key="5">
    <source>
        <dbReference type="ARBA" id="ARBA00022763"/>
    </source>
</evidence>
<dbReference type="GO" id="GO:0051539">
    <property type="term" value="F:4 iron, 4 sulfur cluster binding"/>
    <property type="evidence" value="ECO:0007669"/>
    <property type="project" value="UniProtKB-KW"/>
</dbReference>
<proteinExistence type="inferred from homology"/>
<sequence length="1165" mass="136046">MSIRFIYGRAGTGKSKFCIDEIKNRIDEKKEKDLILLVPEQYTFTTENKILKFIGERALLRTKVLSFKKMVHEVFEECGGRVKKIIKESGRNMLIHRVLNESMDSLDYFKKISKEQGFNEIISEVISEFKKYNIDIENLNKIDEKIDENELIQKLKELSIVYEAFNSKMHENYIDGDDELTLLAKKLLENDIYKNTEIWIDEFTSFTPQQLEIIRLLAKRCERINITFCMEGKLVNNKDQDITDVFNTIKNTENKILKIMKENNIAYDKPVYLKNDKPYRFKDNLELRHIEKHFFTYPFNEYKKDFNNITLYKANNIYDEIERVAQSITDLVRNNGYRYKDIAVVCRNIDDYEKITSVIFKEYDIPYFLDKKLQLLSNPLIILISSAFEVLFKKWSYESVFKYLKSGLIDIDNSYIDVLENFILESGIKGYKWTADEIISEKWFNNNEELTKEKILIAEVMGEIRKPLMSFHNKIEGKHNVKDICTAIYEFLIEVKAFERIDAWIEEFEEIGLEDKVKEYNQVQGIVTDILDQAVDVIGEEILDSFEFFKILNSGFTNEEIGVIPVALDQVNIGDIARIKGIEVKALYIVGINDGVLPASKKEEGILSDRDREILSDIGINLASTTRSKVFEEQYLLYTALTISSEYLMLSYLMADFEGKSLRPSIVIHRMKKIFPKLVEESAIYDLRSKMNKFNKVISPIPTFNELILAVRRDFDKEDIEEYWPEVYSWFKENKHFKEKVENIFKGLNYSNVGDKVAKQKLRKLYENDMGKLVFSVSRLEKYAECPFSYFVEYGLKAKNRKVYEFTPPDLGSFVHEMLDSFTNKVRDEGILWSELDNQKCKDIVSNMIDKKLNGEANSILNSNKKFKYLAQRFKRVISKSISVIANQIGKGEFEVFKTEFNFGNYTSGEAITLDLASNEKIYLQGRIDRIDTLDLDGQTYIRIIDYKTGAKKFDLNELYYGLQIQLLVYLDALIKNSKYILDKQVRPGAVLYFKIDDPIIKSKKEMTTEEVEKEVLDALKMKGLILKDARVVKAMDRDIEGYSLVIPAAFKNDGNFKANSDVVTEEEFTLLREYVNKKMIELCEEMLSGDIKILPTKHSNRTHCEYCDFSSICQFDTSIKDNKYKIIMKKSQDNIWTNIKKEISNSNEISDSEELINIVDNEKL</sequence>
<evidence type="ECO:0000256" key="8">
    <source>
        <dbReference type="ARBA" id="ARBA00022839"/>
    </source>
</evidence>
<evidence type="ECO:0000313" key="18">
    <source>
        <dbReference type="Proteomes" id="UP000190890"/>
    </source>
</evidence>
<evidence type="ECO:0000256" key="3">
    <source>
        <dbReference type="ARBA" id="ARBA00022723"/>
    </source>
</evidence>
<dbReference type="InterPro" id="IPR049035">
    <property type="entry name" value="ADDB_N"/>
</dbReference>
<dbReference type="Pfam" id="PF21445">
    <property type="entry name" value="ADDB_N"/>
    <property type="match status" value="1"/>
</dbReference>
<comment type="subunit">
    <text evidence="14">Heterodimer of AddA and AddB.</text>
</comment>
<dbReference type="HAMAP" id="MF_01452">
    <property type="entry name" value="AddB_type1"/>
    <property type="match status" value="1"/>
</dbReference>
<keyword evidence="2 14" id="KW-0540">Nuclease</keyword>
<evidence type="ECO:0000256" key="6">
    <source>
        <dbReference type="ARBA" id="ARBA00022801"/>
    </source>
</evidence>
<dbReference type="InterPro" id="IPR014140">
    <property type="entry name" value="DNA_helicase_suAddB"/>
</dbReference>
<dbReference type="PANTHER" id="PTHR30591:SF1">
    <property type="entry name" value="RECBCD ENZYME SUBUNIT RECC"/>
    <property type="match status" value="1"/>
</dbReference>
<comment type="similarity">
    <text evidence="14">Belongs to the helicase family. AddB/RexB type 1 subfamily.</text>
</comment>
<evidence type="ECO:0000259" key="16">
    <source>
        <dbReference type="Pfam" id="PF21445"/>
    </source>
</evidence>
<keyword evidence="13 14" id="KW-0234">DNA repair</keyword>
<evidence type="ECO:0000313" key="17">
    <source>
        <dbReference type="EMBL" id="OOM71431.1"/>
    </source>
</evidence>
<keyword evidence="10 14" id="KW-0408">Iron</keyword>
<keyword evidence="18" id="KW-1185">Reference proteome</keyword>
<dbReference type="PANTHER" id="PTHR30591">
    <property type="entry name" value="RECBCD ENZYME SUBUNIT RECC"/>
    <property type="match status" value="1"/>
</dbReference>
<dbReference type="InterPro" id="IPR011604">
    <property type="entry name" value="PDDEXK-like_dom_sf"/>
</dbReference>
<comment type="caution">
    <text evidence="17">The sequence shown here is derived from an EMBL/GenBank/DDBJ whole genome shotgun (WGS) entry which is preliminary data.</text>
</comment>
<keyword evidence="11 14" id="KW-0411">Iron-sulfur</keyword>
<evidence type="ECO:0000256" key="12">
    <source>
        <dbReference type="ARBA" id="ARBA00023125"/>
    </source>
</evidence>
<gene>
    <name evidence="14 17" type="primary">addB</name>
    <name evidence="17" type="ORF">CLPUN_49590</name>
</gene>
<evidence type="ECO:0000256" key="13">
    <source>
        <dbReference type="ARBA" id="ARBA00023204"/>
    </source>
</evidence>
<comment type="function">
    <text evidence="14">The heterodimer acts as both an ATP-dependent DNA helicase and an ATP-dependent, dual-direction single-stranded exonuclease. Recognizes the chi site generating a DNA molecule suitable for the initiation of homologous recombination. The AddB subunit has 5' -&gt; 3' nuclease activity but not helicase activity.</text>
</comment>
<feature type="binding site" evidence="14">
    <location>
        <position position="786"/>
    </location>
    <ligand>
        <name>[4Fe-4S] cluster</name>
        <dbReference type="ChEBI" id="CHEBI:49883"/>
    </ligand>
</feature>